<evidence type="ECO:0000259" key="2">
    <source>
        <dbReference type="PROSITE" id="PS51459"/>
    </source>
</evidence>
<keyword evidence="4" id="KW-1185">Reference proteome</keyword>
<dbReference type="Pfam" id="PF02661">
    <property type="entry name" value="Fic"/>
    <property type="match status" value="1"/>
</dbReference>
<dbReference type="RefSeq" id="WP_279966322.1">
    <property type="nucleotide sequence ID" value="NZ_CP122537.1"/>
</dbReference>
<dbReference type="SUPFAM" id="SSF140931">
    <property type="entry name" value="Fic-like"/>
    <property type="match status" value="1"/>
</dbReference>
<protein>
    <submittedName>
        <fullName evidence="3">Fic family protein</fullName>
    </submittedName>
</protein>
<feature type="domain" description="Fido" evidence="2">
    <location>
        <begin position="50"/>
        <end position="201"/>
    </location>
</feature>
<proteinExistence type="predicted"/>
<dbReference type="PROSITE" id="PS51459">
    <property type="entry name" value="FIDO"/>
    <property type="match status" value="1"/>
</dbReference>
<organism evidence="3 4">
    <name type="scientific">Jannaschia ovalis</name>
    <dbReference type="NCBI Taxonomy" id="3038773"/>
    <lineage>
        <taxon>Bacteria</taxon>
        <taxon>Pseudomonadati</taxon>
        <taxon>Pseudomonadota</taxon>
        <taxon>Alphaproteobacteria</taxon>
        <taxon>Rhodobacterales</taxon>
        <taxon>Roseobacteraceae</taxon>
        <taxon>Jannaschia</taxon>
    </lineage>
</organism>
<reference evidence="3 4" key="1">
    <citation type="submission" date="2023-04" db="EMBL/GenBank/DDBJ databases">
        <title>Jannaschia ovalis sp. nov., a marine bacterium isolated from sea tidal flat.</title>
        <authorList>
            <person name="Kwon D.Y."/>
            <person name="Kim J.-J."/>
        </authorList>
    </citation>
    <scope>NUCLEOTIDE SEQUENCE [LARGE SCALE GENOMIC DNA]</scope>
    <source>
        <strain evidence="3 4">GRR-S6-38</strain>
    </source>
</reference>
<dbReference type="InterPro" id="IPR003812">
    <property type="entry name" value="Fido"/>
</dbReference>
<evidence type="ECO:0000313" key="4">
    <source>
        <dbReference type="Proteomes" id="UP001243420"/>
    </source>
</evidence>
<dbReference type="Gene3D" id="1.10.3290.10">
    <property type="entry name" value="Fido-like domain"/>
    <property type="match status" value="1"/>
</dbReference>
<dbReference type="PANTHER" id="PTHR13504">
    <property type="entry name" value="FIDO DOMAIN-CONTAINING PROTEIN DDB_G0283145"/>
    <property type="match status" value="1"/>
</dbReference>
<keyword evidence="1" id="KW-0812">Transmembrane</keyword>
<keyword evidence="1" id="KW-1133">Transmembrane helix</keyword>
<dbReference type="InterPro" id="IPR040198">
    <property type="entry name" value="Fido_containing"/>
</dbReference>
<keyword evidence="1" id="KW-0472">Membrane</keyword>
<name>A0ABY8LGZ6_9RHOB</name>
<dbReference type="Proteomes" id="UP001243420">
    <property type="component" value="Chromosome"/>
</dbReference>
<dbReference type="PANTHER" id="PTHR13504:SF38">
    <property type="entry name" value="FIDO DOMAIN-CONTAINING PROTEIN"/>
    <property type="match status" value="1"/>
</dbReference>
<evidence type="ECO:0000256" key="1">
    <source>
        <dbReference type="SAM" id="Phobius"/>
    </source>
</evidence>
<feature type="transmembrane region" description="Helical" evidence="1">
    <location>
        <begin position="238"/>
        <end position="255"/>
    </location>
</feature>
<gene>
    <name evidence="3" type="ORF">P8627_04080</name>
</gene>
<accession>A0ABY8LGZ6</accession>
<dbReference type="EMBL" id="CP122537">
    <property type="protein sequence ID" value="WGH79454.1"/>
    <property type="molecule type" value="Genomic_DNA"/>
</dbReference>
<dbReference type="InterPro" id="IPR036597">
    <property type="entry name" value="Fido-like_dom_sf"/>
</dbReference>
<sequence>MADRKSEAEVPVLISDPIELAEKEAANALDQFDWGMDEVERWIKAKRPSLNISMVLTLHRKAMDGIDPYAGNFRPAGVAIKGSSHEPISGEDVARHVEEMLEYLKANWSSHTATHLSSYVMWRLNWIHPFSDGNGRTSRILSYMVLCGKLEKVLPGTNTIPEQIAENKSPYYNALEAADEAWKRGKTDLGEMEGLLEGYLANQLLEVHNQATGGKIYTEGEDEDPKNGIVSKIESHPVIAGGLFLLLATILGLLAS</sequence>
<evidence type="ECO:0000313" key="3">
    <source>
        <dbReference type="EMBL" id="WGH79454.1"/>
    </source>
</evidence>